<evidence type="ECO:0000313" key="15">
    <source>
        <dbReference type="EMBL" id="OLY80886.1"/>
    </source>
</evidence>
<evidence type="ECO:0000256" key="9">
    <source>
        <dbReference type="ARBA" id="ARBA00093218"/>
    </source>
</evidence>
<evidence type="ECO:0000256" key="12">
    <source>
        <dbReference type="HAMAP-Rule" id="MF_03148"/>
    </source>
</evidence>
<feature type="binding site" evidence="12">
    <location>
        <position position="49"/>
    </location>
    <ligand>
        <name>ITP</name>
        <dbReference type="ChEBI" id="CHEBI:61402"/>
    </ligand>
</feature>
<feature type="binding site" evidence="12">
    <location>
        <position position="37"/>
    </location>
    <ligand>
        <name>Mg(2+)</name>
        <dbReference type="ChEBI" id="CHEBI:18420"/>
    </ligand>
</feature>
<dbReference type="Proteomes" id="UP000187455">
    <property type="component" value="Unassembled WGS sequence"/>
</dbReference>
<comment type="caution">
    <text evidence="15">The sequence shown here is derived from an EMBL/GenBank/DDBJ whole genome shotgun (WGS) entry which is preliminary data.</text>
</comment>
<dbReference type="OrthoDB" id="6288734at2759"/>
<dbReference type="GO" id="GO:0036220">
    <property type="term" value="F:ITP diphosphatase activity"/>
    <property type="evidence" value="ECO:0007669"/>
    <property type="project" value="UniProtKB-UniRule"/>
</dbReference>
<feature type="binding site" evidence="12">
    <location>
        <begin position="141"/>
        <end position="144"/>
    </location>
    <ligand>
        <name>ITP</name>
        <dbReference type="ChEBI" id="CHEBI:61402"/>
    </ligand>
</feature>
<comment type="function">
    <text evidence="8">Pyrophosphatase that hydrolyzes the non-canonical purine nucleotides inosine triphosphate (ITP), deoxyinosine triphosphate (dITP) as well as 2'-deoxy-N-6-hydroxylaminopurine triphosphate (dHAPTP) and xanthosine 5'-triphosphate (XTP) to their respective monophosphate derivatives. The enzyme does not distinguish between the deoxy- and ribose forms. Probably excludes non-canonical purines from RNA and DNA precursor pools, thus preventing their incorporation into RNA and DNA and avoiding chromosomal lesions.</text>
</comment>
<dbReference type="GO" id="GO:0005634">
    <property type="term" value="C:nucleus"/>
    <property type="evidence" value="ECO:0007669"/>
    <property type="project" value="UniProtKB-SubCell"/>
</dbReference>
<accession>A0A1R0GVE7</accession>
<evidence type="ECO:0000256" key="13">
    <source>
        <dbReference type="RuleBase" id="RU003781"/>
    </source>
</evidence>
<proteinExistence type="inferred from homology"/>
<keyword evidence="3 12" id="KW-0479">Metal-binding</keyword>
<dbReference type="Pfam" id="PF01725">
    <property type="entry name" value="Ham1p_like"/>
    <property type="match status" value="1"/>
</dbReference>
<dbReference type="InterPro" id="IPR029001">
    <property type="entry name" value="ITPase-like_fam"/>
</dbReference>
<dbReference type="GO" id="GO:0009204">
    <property type="term" value="P:deoxyribonucleoside triphosphate catabolic process"/>
    <property type="evidence" value="ECO:0007669"/>
    <property type="project" value="UniProtKB-UniRule"/>
</dbReference>
<dbReference type="CDD" id="cd00515">
    <property type="entry name" value="HAM1"/>
    <property type="match status" value="1"/>
</dbReference>
<name>A0A1R0GVE7_9FUNG</name>
<dbReference type="SUPFAM" id="SSF52972">
    <property type="entry name" value="ITPase-like"/>
    <property type="match status" value="1"/>
</dbReference>
<dbReference type="PANTHER" id="PTHR11067:SF9">
    <property type="entry name" value="INOSINE TRIPHOSPHATE PYROPHOSPHATASE"/>
    <property type="match status" value="1"/>
</dbReference>
<feature type="binding site" evidence="12">
    <location>
        <begin position="65"/>
        <end position="66"/>
    </location>
    <ligand>
        <name>ITP</name>
        <dbReference type="ChEBI" id="CHEBI:61402"/>
    </ligand>
</feature>
<comment type="cofactor">
    <cofactor evidence="12">
        <name>Mg(2+)</name>
        <dbReference type="ChEBI" id="CHEBI:18420"/>
    </cofactor>
    <cofactor evidence="12">
        <name>Mn(2+)</name>
        <dbReference type="ChEBI" id="CHEBI:29035"/>
    </cofactor>
    <text evidence="12">Binds 1 divalent metal cation per subunit; can use either Mg(2+) or Mn(2+).</text>
</comment>
<keyword evidence="16" id="KW-1185">Reference proteome</keyword>
<comment type="catalytic activity">
    <reaction evidence="11">
        <text>N(6)-hydroxy-dATP + H2O = N(6)-hydroxy-dAMP + diphosphate + H(+)</text>
        <dbReference type="Rhea" id="RHEA:83971"/>
        <dbReference type="ChEBI" id="CHEBI:15377"/>
        <dbReference type="ChEBI" id="CHEBI:15378"/>
        <dbReference type="ChEBI" id="CHEBI:33019"/>
        <dbReference type="ChEBI" id="CHEBI:233529"/>
        <dbReference type="ChEBI" id="CHEBI:233530"/>
    </reaction>
    <physiologicalReaction direction="left-to-right" evidence="11">
        <dbReference type="Rhea" id="RHEA:83972"/>
    </physiologicalReaction>
</comment>
<keyword evidence="12" id="KW-0539">Nucleus</keyword>
<dbReference type="EMBL" id="LSSL01003022">
    <property type="protein sequence ID" value="OLY80886.1"/>
    <property type="molecule type" value="Genomic_DNA"/>
</dbReference>
<keyword evidence="4 12" id="KW-0547">Nucleotide-binding</keyword>
<comment type="catalytic activity">
    <reaction evidence="9">
        <text>ITP + H2O = IMP + diphosphate + H(+)</text>
        <dbReference type="Rhea" id="RHEA:29399"/>
        <dbReference type="ChEBI" id="CHEBI:15377"/>
        <dbReference type="ChEBI" id="CHEBI:15378"/>
        <dbReference type="ChEBI" id="CHEBI:33019"/>
        <dbReference type="ChEBI" id="CHEBI:58053"/>
        <dbReference type="ChEBI" id="CHEBI:61402"/>
        <dbReference type="EC" id="3.6.1.66"/>
    </reaction>
    <physiologicalReaction direction="left-to-right" evidence="9">
        <dbReference type="Rhea" id="RHEA:29400"/>
    </physiologicalReaction>
</comment>
<comment type="catalytic activity">
    <reaction evidence="12">
        <text>XTP + H2O = XMP + diphosphate + H(+)</text>
        <dbReference type="Rhea" id="RHEA:28610"/>
        <dbReference type="ChEBI" id="CHEBI:15377"/>
        <dbReference type="ChEBI" id="CHEBI:15378"/>
        <dbReference type="ChEBI" id="CHEBI:33019"/>
        <dbReference type="ChEBI" id="CHEBI:57464"/>
        <dbReference type="ChEBI" id="CHEBI:61314"/>
        <dbReference type="EC" id="3.6.1.66"/>
    </reaction>
</comment>
<comment type="subunit">
    <text evidence="12">Homodimer.</text>
</comment>
<feature type="binding site" evidence="12">
    <location>
        <begin position="7"/>
        <end position="12"/>
    </location>
    <ligand>
        <name>ITP</name>
        <dbReference type="ChEBI" id="CHEBI:61402"/>
    </ligand>
</feature>
<dbReference type="GO" id="GO:0009117">
    <property type="term" value="P:nucleotide metabolic process"/>
    <property type="evidence" value="ECO:0007669"/>
    <property type="project" value="UniProtKB-KW"/>
</dbReference>
<keyword evidence="6 12" id="KW-0460">Magnesium</keyword>
<dbReference type="STRING" id="133383.A0A1R0GVE7"/>
<dbReference type="Gene3D" id="3.90.950.10">
    <property type="match status" value="1"/>
</dbReference>
<evidence type="ECO:0000256" key="6">
    <source>
        <dbReference type="ARBA" id="ARBA00022842"/>
    </source>
</evidence>
<dbReference type="AlphaFoldDB" id="A0A1R0GVE7"/>
<dbReference type="GO" id="GO:0005737">
    <property type="term" value="C:cytoplasm"/>
    <property type="evidence" value="ECO:0007669"/>
    <property type="project" value="UniProtKB-SubCell"/>
</dbReference>
<reference evidence="15 16" key="1">
    <citation type="journal article" date="2016" name="Mol. Biol. Evol.">
        <title>Genome-Wide Survey of Gut Fungi (Harpellales) Reveals the First Horizontally Transferred Ubiquitin Gene from a Mosquito Host.</title>
        <authorList>
            <person name="Wang Y."/>
            <person name="White M.M."/>
            <person name="Kvist S."/>
            <person name="Moncalvo J.M."/>
        </authorList>
    </citation>
    <scope>NUCLEOTIDE SEQUENCE [LARGE SCALE GENOMIC DNA]</scope>
    <source>
        <strain evidence="15 16">ALG-7-W6</strain>
    </source>
</reference>
<feature type="binding site" evidence="12">
    <location>
        <begin position="169"/>
        <end position="170"/>
    </location>
    <ligand>
        <name>ITP</name>
        <dbReference type="ChEBI" id="CHEBI:61402"/>
    </ligand>
</feature>
<comment type="function">
    <text evidence="12">Pyrophosphatase that hydrolyzes non-canonical purine nucleotides such as inosine triphosphate (ITP), deoxyinosine triphosphate (dITP) or xanthosine 5'-triphosphate (XTP) to their respective monophosphate derivatives. The enzyme does not distinguish between the deoxy- and ribose forms. Probably excludes non-canonical purines from RNA and DNA precursor pools, thus preventing their incorporation into RNA and DNA and avoiding chromosomal lesions.</text>
</comment>
<keyword evidence="7 12" id="KW-0546">Nucleotide metabolism</keyword>
<evidence type="ECO:0000256" key="11">
    <source>
        <dbReference type="ARBA" id="ARBA00093271"/>
    </source>
</evidence>
<dbReference type="NCBIfam" id="TIGR00042">
    <property type="entry name" value="RdgB/HAM1 family non-canonical purine NTP pyrophosphatase"/>
    <property type="match status" value="1"/>
</dbReference>
<keyword evidence="5 12" id="KW-0378">Hydrolase</keyword>
<feature type="binding site" evidence="12">
    <location>
        <position position="65"/>
    </location>
    <ligand>
        <name>Mg(2+)</name>
        <dbReference type="ChEBI" id="CHEBI:18420"/>
    </ligand>
</feature>
<dbReference type="GO" id="GO:0046872">
    <property type="term" value="F:metal ion binding"/>
    <property type="evidence" value="ECO:0007669"/>
    <property type="project" value="UniProtKB-KW"/>
</dbReference>
<sequence>MEITFVTGNKNKLKEVAKILGSNSSIVLKSRDIDLPEIQGSSEEISKHKCKQAAEMVKGPVIIEDTSLCYNAFNGLPGPYVKWFLKEMGPAGLAKMLDGFEDKSGYAMCTFSYSPGPGNEPVQFNGITNGSIVAPRGPTTFGWDPIFKPDGFDETYAEMTAETKNSISHRYRALVLLQEYLITLKE</sequence>
<comment type="catalytic activity">
    <reaction evidence="10">
        <text>dITP + H2O = dIMP + diphosphate + H(+)</text>
        <dbReference type="Rhea" id="RHEA:28342"/>
        <dbReference type="ChEBI" id="CHEBI:15377"/>
        <dbReference type="ChEBI" id="CHEBI:15378"/>
        <dbReference type="ChEBI" id="CHEBI:33019"/>
        <dbReference type="ChEBI" id="CHEBI:61194"/>
        <dbReference type="ChEBI" id="CHEBI:61382"/>
        <dbReference type="EC" id="3.6.1.66"/>
    </reaction>
    <physiologicalReaction direction="left-to-right" evidence="10">
        <dbReference type="Rhea" id="RHEA:28343"/>
    </physiologicalReaction>
</comment>
<dbReference type="EC" id="3.6.1.66" evidence="12"/>
<evidence type="ECO:0000313" key="16">
    <source>
        <dbReference type="Proteomes" id="UP000187455"/>
    </source>
</evidence>
<keyword evidence="12" id="KW-0464">Manganese</keyword>
<gene>
    <name evidence="15" type="ORF">AYI68_g5010</name>
    <name evidence="14" type="ORF">AYI68_g8278</name>
</gene>
<comment type="similarity">
    <text evidence="1 12 13">Belongs to the HAM1 NTPase family.</text>
</comment>
<evidence type="ECO:0000256" key="2">
    <source>
        <dbReference type="ARBA" id="ARBA00022490"/>
    </source>
</evidence>
<dbReference type="FunFam" id="3.90.950.10:FF:000003">
    <property type="entry name" value="Inosine triphosphate pyrophosphatase"/>
    <property type="match status" value="1"/>
</dbReference>
<protein>
    <recommendedName>
        <fullName evidence="12">Inosine triphosphate pyrophosphatase</fullName>
        <shortName evidence="12">ITPase</shortName>
        <shortName evidence="12">Inosine triphosphatase</shortName>
        <ecNumber evidence="12">3.6.1.66</ecNumber>
    </recommendedName>
    <alternativeName>
        <fullName evidence="12">Non-canonical purine NTP pyrophosphatase</fullName>
    </alternativeName>
    <alternativeName>
        <fullName evidence="12">Non-standard purine NTP pyrophosphatase</fullName>
    </alternativeName>
    <alternativeName>
        <fullName evidence="12">Nucleoside-triphosphate diphosphatase</fullName>
    </alternativeName>
    <alternativeName>
        <fullName evidence="12">Nucleoside-triphosphate pyrophosphatase</fullName>
        <shortName evidence="12">NTPase</shortName>
    </alternativeName>
    <alternativeName>
        <fullName evidence="12">XTP/dITP diphosphatase</fullName>
    </alternativeName>
</protein>
<dbReference type="InterPro" id="IPR002637">
    <property type="entry name" value="RdgB/HAM1"/>
</dbReference>
<evidence type="ECO:0000256" key="3">
    <source>
        <dbReference type="ARBA" id="ARBA00022723"/>
    </source>
</evidence>
<evidence type="ECO:0000256" key="5">
    <source>
        <dbReference type="ARBA" id="ARBA00022801"/>
    </source>
</evidence>
<evidence type="ECO:0000256" key="4">
    <source>
        <dbReference type="ARBA" id="ARBA00022741"/>
    </source>
</evidence>
<keyword evidence="2 12" id="KW-0963">Cytoplasm</keyword>
<feature type="binding site" evidence="12">
    <location>
        <position position="164"/>
    </location>
    <ligand>
        <name>ITP</name>
        <dbReference type="ChEBI" id="CHEBI:61402"/>
    </ligand>
</feature>
<organism evidence="15 16">
    <name type="scientific">Smittium mucronatum</name>
    <dbReference type="NCBI Taxonomy" id="133383"/>
    <lineage>
        <taxon>Eukaryota</taxon>
        <taxon>Fungi</taxon>
        <taxon>Fungi incertae sedis</taxon>
        <taxon>Zoopagomycota</taxon>
        <taxon>Kickxellomycotina</taxon>
        <taxon>Harpellomycetes</taxon>
        <taxon>Harpellales</taxon>
        <taxon>Legeriomycetaceae</taxon>
        <taxon>Smittium</taxon>
    </lineage>
</organism>
<dbReference type="PANTHER" id="PTHR11067">
    <property type="entry name" value="INOSINE TRIPHOSPHATE PYROPHOSPHATASE/HAM1 PROTEIN"/>
    <property type="match status" value="1"/>
</dbReference>
<comment type="subcellular location">
    <subcellularLocation>
        <location evidence="12">Cytoplasm</location>
    </subcellularLocation>
    <subcellularLocation>
        <location evidence="12">Nucleus</location>
    </subcellularLocation>
</comment>
<dbReference type="InterPro" id="IPR027502">
    <property type="entry name" value="ITPase"/>
</dbReference>
<dbReference type="HAMAP" id="MF_03148">
    <property type="entry name" value="HAM1_NTPase"/>
    <property type="match status" value="1"/>
</dbReference>
<dbReference type="EMBL" id="LSSL01007730">
    <property type="protein sequence ID" value="OLY77688.1"/>
    <property type="molecule type" value="Genomic_DNA"/>
</dbReference>
<evidence type="ECO:0000256" key="10">
    <source>
        <dbReference type="ARBA" id="ARBA00093255"/>
    </source>
</evidence>
<dbReference type="GO" id="GO:0000166">
    <property type="term" value="F:nucleotide binding"/>
    <property type="evidence" value="ECO:0007669"/>
    <property type="project" value="UniProtKB-KW"/>
</dbReference>
<evidence type="ECO:0000256" key="7">
    <source>
        <dbReference type="ARBA" id="ARBA00023080"/>
    </source>
</evidence>
<dbReference type="GO" id="GO:0036222">
    <property type="term" value="F:XTP diphosphatase activity"/>
    <property type="evidence" value="ECO:0007669"/>
    <property type="project" value="UniProtKB-UniRule"/>
</dbReference>
<evidence type="ECO:0000313" key="14">
    <source>
        <dbReference type="EMBL" id="OLY77688.1"/>
    </source>
</evidence>
<reference evidence="15" key="2">
    <citation type="submission" date="2017-01" db="EMBL/GenBank/DDBJ databases">
        <authorList>
            <person name="Mah S.A."/>
            <person name="Swanson W.J."/>
            <person name="Moy G.W."/>
            <person name="Vacquier V.D."/>
        </authorList>
    </citation>
    <scope>NUCLEOTIDE SEQUENCE</scope>
    <source>
        <strain evidence="15">ALG-7-W6</strain>
    </source>
</reference>
<dbReference type="GO" id="GO:0035870">
    <property type="term" value="F:dITP diphosphatase activity"/>
    <property type="evidence" value="ECO:0007669"/>
    <property type="project" value="UniProtKB-UniRule"/>
</dbReference>
<evidence type="ECO:0000256" key="8">
    <source>
        <dbReference type="ARBA" id="ARBA00054940"/>
    </source>
</evidence>
<evidence type="ECO:0000256" key="1">
    <source>
        <dbReference type="ARBA" id="ARBA00008023"/>
    </source>
</evidence>